<proteinExistence type="predicted"/>
<feature type="region of interest" description="Disordered" evidence="1">
    <location>
        <begin position="15"/>
        <end position="42"/>
    </location>
</feature>
<protein>
    <submittedName>
        <fullName evidence="2">Uncharacterized protein</fullName>
    </submittedName>
</protein>
<reference evidence="2 3" key="1">
    <citation type="journal article" date="2021" name="Elife">
        <title>Chloroplast acquisition without the gene transfer in kleptoplastic sea slugs, Plakobranchus ocellatus.</title>
        <authorList>
            <person name="Maeda T."/>
            <person name="Takahashi S."/>
            <person name="Yoshida T."/>
            <person name="Shimamura S."/>
            <person name="Takaki Y."/>
            <person name="Nagai Y."/>
            <person name="Toyoda A."/>
            <person name="Suzuki Y."/>
            <person name="Arimoto A."/>
            <person name="Ishii H."/>
            <person name="Satoh N."/>
            <person name="Nishiyama T."/>
            <person name="Hasebe M."/>
            <person name="Maruyama T."/>
            <person name="Minagawa J."/>
            <person name="Obokata J."/>
            <person name="Shigenobu S."/>
        </authorList>
    </citation>
    <scope>NUCLEOTIDE SEQUENCE [LARGE SCALE GENOMIC DNA]</scope>
</reference>
<dbReference type="AlphaFoldDB" id="A0AAV3Z9X0"/>
<name>A0AAV3Z9X0_9GAST</name>
<dbReference type="EMBL" id="BLXT01002135">
    <property type="protein sequence ID" value="GFN91407.1"/>
    <property type="molecule type" value="Genomic_DNA"/>
</dbReference>
<evidence type="ECO:0000313" key="3">
    <source>
        <dbReference type="Proteomes" id="UP000735302"/>
    </source>
</evidence>
<evidence type="ECO:0000313" key="2">
    <source>
        <dbReference type="EMBL" id="GFN91407.1"/>
    </source>
</evidence>
<sequence length="106" mass="11409">MVTAAAIVNDVKLREKVTRGGKRLSSPPSGQGAGARARTHDRRVPADLRADFLATEPTWCLCISPETAKLFSPHSGPTACNGARTRNRRIPVDHSEFANHCATESS</sequence>
<organism evidence="2 3">
    <name type="scientific">Plakobranchus ocellatus</name>
    <dbReference type="NCBI Taxonomy" id="259542"/>
    <lineage>
        <taxon>Eukaryota</taxon>
        <taxon>Metazoa</taxon>
        <taxon>Spiralia</taxon>
        <taxon>Lophotrochozoa</taxon>
        <taxon>Mollusca</taxon>
        <taxon>Gastropoda</taxon>
        <taxon>Heterobranchia</taxon>
        <taxon>Euthyneura</taxon>
        <taxon>Panpulmonata</taxon>
        <taxon>Sacoglossa</taxon>
        <taxon>Placobranchoidea</taxon>
        <taxon>Plakobranchidae</taxon>
        <taxon>Plakobranchus</taxon>
    </lineage>
</organism>
<comment type="caution">
    <text evidence="2">The sequence shown here is derived from an EMBL/GenBank/DDBJ whole genome shotgun (WGS) entry which is preliminary data.</text>
</comment>
<accession>A0AAV3Z9X0</accession>
<dbReference type="Proteomes" id="UP000735302">
    <property type="component" value="Unassembled WGS sequence"/>
</dbReference>
<keyword evidence="3" id="KW-1185">Reference proteome</keyword>
<evidence type="ECO:0000256" key="1">
    <source>
        <dbReference type="SAM" id="MobiDB-lite"/>
    </source>
</evidence>
<gene>
    <name evidence="2" type="ORF">PoB_001791300</name>
</gene>